<feature type="region of interest" description="Disordered" evidence="1">
    <location>
        <begin position="72"/>
        <end position="108"/>
    </location>
</feature>
<sequence length="131" mass="13974">MLITASEYSSMGFPAVSGGDVESCIKRSDYIISALTEGRAEKLVEAGGKPAELVKQAAGFQTYILLRENERYEKSSHSGSEKVSIGDYSYSTQSSESSDSGSTASDDENSLNVIRLLRAAGCLYAGVEVLE</sequence>
<proteinExistence type="predicted"/>
<dbReference type="EMBL" id="BK015522">
    <property type="protein sequence ID" value="DAE10886.1"/>
    <property type="molecule type" value="Genomic_DNA"/>
</dbReference>
<name>A0A8S5PUY8_9CAUD</name>
<feature type="compositionally biased region" description="Low complexity" evidence="1">
    <location>
        <begin position="86"/>
        <end position="104"/>
    </location>
</feature>
<organism evidence="2">
    <name type="scientific">Siphoviridae sp. ctg0K17</name>
    <dbReference type="NCBI Taxonomy" id="2825600"/>
    <lineage>
        <taxon>Viruses</taxon>
        <taxon>Duplodnaviria</taxon>
        <taxon>Heunggongvirae</taxon>
        <taxon>Uroviricota</taxon>
        <taxon>Caudoviricetes</taxon>
    </lineage>
</organism>
<protein>
    <submittedName>
        <fullName evidence="2">Head Tail Connector Protein</fullName>
    </submittedName>
</protein>
<reference evidence="2" key="1">
    <citation type="journal article" date="2021" name="Proc. Natl. Acad. Sci. U.S.A.">
        <title>A Catalog of Tens of Thousands of Viruses from Human Metagenomes Reveals Hidden Associations with Chronic Diseases.</title>
        <authorList>
            <person name="Tisza M.J."/>
            <person name="Buck C.B."/>
        </authorList>
    </citation>
    <scope>NUCLEOTIDE SEQUENCE</scope>
    <source>
        <strain evidence="2">Ctg0K17</strain>
    </source>
</reference>
<evidence type="ECO:0000256" key="1">
    <source>
        <dbReference type="SAM" id="MobiDB-lite"/>
    </source>
</evidence>
<evidence type="ECO:0000313" key="2">
    <source>
        <dbReference type="EMBL" id="DAE10886.1"/>
    </source>
</evidence>
<accession>A0A8S5PUY8</accession>